<dbReference type="Gene3D" id="3.30.160.60">
    <property type="entry name" value="Classic Zinc Finger"/>
    <property type="match status" value="1"/>
</dbReference>
<feature type="site" description="Important for catalytic activity" evidence="7">
    <location>
        <position position="222"/>
    </location>
</feature>
<dbReference type="Gene3D" id="3.30.1490.480">
    <property type="entry name" value="Endolytic murein transglycosylase"/>
    <property type="match status" value="1"/>
</dbReference>
<evidence type="ECO:0000256" key="3">
    <source>
        <dbReference type="ARBA" id="ARBA00022989"/>
    </source>
</evidence>
<evidence type="ECO:0000313" key="10">
    <source>
        <dbReference type="Proteomes" id="UP000185783"/>
    </source>
</evidence>
<sequence length="362" mass="39695">MQPDQAPPPPSRSRHARNPLVMVINFLLTLAVLTIIGVGALLYWGKGQFEGPGPLKQEASVIIPKGSSLGTIADRLEENGVISDTLVFEAGIRFYKNQNRMKAGEYAFAPGASMKSVMEDLVEGNAVFHSVTFPEGWTSWQIVQRLNADPILVGDIEEIPAEGSLLPETYSFTRGTTRQKIINEMQQGMSAALADVWEGRAQDLPVESPEELVTLASIVEKETSKADERSRVAGVFVNRLKKGMPLQSDPTILYGLFGGEAWTRDRSAITRSQLNAQNPYNTYQIQALPPGPIGNPGKASLEATANPSRTNDLYFVADGTGGHAFAETYKQHQRNVAEWRRLERELRAKEAEEASQQEAAGE</sequence>
<gene>
    <name evidence="7" type="primary">mltG</name>
    <name evidence="9" type="ORF">A3843_14715</name>
</gene>
<dbReference type="AlphaFoldDB" id="A0A1U7JF18"/>
<dbReference type="GO" id="GO:0071555">
    <property type="term" value="P:cell wall organization"/>
    <property type="evidence" value="ECO:0007669"/>
    <property type="project" value="UniProtKB-KW"/>
</dbReference>
<comment type="subcellular location">
    <subcellularLocation>
        <location evidence="7">Cell inner membrane</location>
        <topology evidence="7">Single-pass membrane protein</topology>
    </subcellularLocation>
</comment>
<comment type="similarity">
    <text evidence="7">Belongs to the transglycosylase MltG family.</text>
</comment>
<feature type="transmembrane region" description="Helical" evidence="7">
    <location>
        <begin position="20"/>
        <end position="44"/>
    </location>
</feature>
<evidence type="ECO:0000256" key="7">
    <source>
        <dbReference type="HAMAP-Rule" id="MF_02065"/>
    </source>
</evidence>
<keyword evidence="6 7" id="KW-0961">Cell wall biogenesis/degradation</keyword>
<evidence type="ECO:0000256" key="4">
    <source>
        <dbReference type="ARBA" id="ARBA00023136"/>
    </source>
</evidence>
<dbReference type="PANTHER" id="PTHR30518">
    <property type="entry name" value="ENDOLYTIC MUREIN TRANSGLYCOSYLASE"/>
    <property type="match status" value="1"/>
</dbReference>
<organism evidence="9 10">
    <name type="scientific">Pseudovibrio exalbescens</name>
    <dbReference type="NCBI Taxonomy" id="197461"/>
    <lineage>
        <taxon>Bacteria</taxon>
        <taxon>Pseudomonadati</taxon>
        <taxon>Pseudomonadota</taxon>
        <taxon>Alphaproteobacteria</taxon>
        <taxon>Hyphomicrobiales</taxon>
        <taxon>Stappiaceae</taxon>
        <taxon>Pseudovibrio</taxon>
    </lineage>
</organism>
<keyword evidence="8" id="KW-0175">Coiled coil</keyword>
<dbReference type="HAMAP" id="MF_02065">
    <property type="entry name" value="MltG"/>
    <property type="match status" value="1"/>
</dbReference>
<dbReference type="Proteomes" id="UP000185783">
    <property type="component" value="Unassembled WGS sequence"/>
</dbReference>
<feature type="coiled-coil region" evidence="8">
    <location>
        <begin position="329"/>
        <end position="359"/>
    </location>
</feature>
<evidence type="ECO:0000256" key="1">
    <source>
        <dbReference type="ARBA" id="ARBA00022475"/>
    </source>
</evidence>
<keyword evidence="10" id="KW-1185">Reference proteome</keyword>
<protein>
    <recommendedName>
        <fullName evidence="7">Endolytic murein transglycosylase</fullName>
        <ecNumber evidence="7">4.2.2.29</ecNumber>
    </recommendedName>
    <alternativeName>
        <fullName evidence="7">Peptidoglycan lytic transglycosylase</fullName>
    </alternativeName>
    <alternativeName>
        <fullName evidence="7">Peptidoglycan polymerization terminase</fullName>
    </alternativeName>
</protein>
<keyword evidence="5 7" id="KW-0456">Lyase</keyword>
<proteinExistence type="inferred from homology"/>
<dbReference type="STRING" id="197461.A3843_14715"/>
<dbReference type="GO" id="GO:0009252">
    <property type="term" value="P:peptidoglycan biosynthetic process"/>
    <property type="evidence" value="ECO:0007669"/>
    <property type="project" value="UniProtKB-UniRule"/>
</dbReference>
<keyword evidence="3 7" id="KW-1133">Transmembrane helix</keyword>
<comment type="catalytic activity">
    <reaction evidence="7">
        <text>a peptidoglycan chain = a peptidoglycan chain with N-acetyl-1,6-anhydromuramyl-[peptide] at the reducing end + a peptidoglycan chain with N-acetylglucosamine at the non-reducing end.</text>
        <dbReference type="EC" id="4.2.2.29"/>
    </reaction>
</comment>
<evidence type="ECO:0000313" key="9">
    <source>
        <dbReference type="EMBL" id="OKL43241.1"/>
    </source>
</evidence>
<comment type="function">
    <text evidence="7">Functions as a peptidoglycan terminase that cleaves nascent peptidoglycan strands endolytically to terminate their elongation.</text>
</comment>
<dbReference type="CDD" id="cd08010">
    <property type="entry name" value="MltG_like"/>
    <property type="match status" value="1"/>
</dbReference>
<dbReference type="GO" id="GO:0008932">
    <property type="term" value="F:lytic endotransglycosylase activity"/>
    <property type="evidence" value="ECO:0007669"/>
    <property type="project" value="UniProtKB-UniRule"/>
</dbReference>
<dbReference type="GO" id="GO:0005886">
    <property type="term" value="C:plasma membrane"/>
    <property type="evidence" value="ECO:0007669"/>
    <property type="project" value="UniProtKB-SubCell"/>
</dbReference>
<dbReference type="EC" id="4.2.2.29" evidence="7"/>
<keyword evidence="4 7" id="KW-0472">Membrane</keyword>
<dbReference type="InterPro" id="IPR003770">
    <property type="entry name" value="MLTG-like"/>
</dbReference>
<keyword evidence="2 7" id="KW-0812">Transmembrane</keyword>
<evidence type="ECO:0000256" key="2">
    <source>
        <dbReference type="ARBA" id="ARBA00022692"/>
    </source>
</evidence>
<dbReference type="Pfam" id="PF02618">
    <property type="entry name" value="YceG"/>
    <property type="match status" value="1"/>
</dbReference>
<comment type="caution">
    <text evidence="9">The sequence shown here is derived from an EMBL/GenBank/DDBJ whole genome shotgun (WGS) entry which is preliminary data.</text>
</comment>
<evidence type="ECO:0000256" key="5">
    <source>
        <dbReference type="ARBA" id="ARBA00023239"/>
    </source>
</evidence>
<evidence type="ECO:0000256" key="6">
    <source>
        <dbReference type="ARBA" id="ARBA00023316"/>
    </source>
</evidence>
<dbReference type="NCBIfam" id="TIGR00247">
    <property type="entry name" value="endolytic transglycosylase MltG"/>
    <property type="match status" value="1"/>
</dbReference>
<keyword evidence="1 7" id="KW-1003">Cell membrane</keyword>
<dbReference type="EMBL" id="LVVZ01000022">
    <property type="protein sequence ID" value="OKL43241.1"/>
    <property type="molecule type" value="Genomic_DNA"/>
</dbReference>
<name>A0A1U7JF18_9HYPH</name>
<keyword evidence="7" id="KW-0997">Cell inner membrane</keyword>
<dbReference type="PANTHER" id="PTHR30518:SF2">
    <property type="entry name" value="ENDOLYTIC MUREIN TRANSGLYCOSYLASE"/>
    <property type="match status" value="1"/>
</dbReference>
<reference evidence="9 10" key="1">
    <citation type="submission" date="2016-03" db="EMBL/GenBank/DDBJ databases">
        <title>Genome sequence of Nesiotobacter sp. nov., a moderately halophilic alphaproteobacterium isolated from the Yellow Sea, China.</title>
        <authorList>
            <person name="Zhang G."/>
            <person name="Zhang R."/>
        </authorList>
    </citation>
    <scope>NUCLEOTIDE SEQUENCE [LARGE SCALE GENOMIC DNA]</scope>
    <source>
        <strain evidence="9 10">WB1-6</strain>
    </source>
</reference>
<evidence type="ECO:0000256" key="8">
    <source>
        <dbReference type="SAM" id="Coils"/>
    </source>
</evidence>
<accession>A0A1U7JF18</accession>